<reference evidence="4 5" key="1">
    <citation type="journal article" date="2018" name="PLoS Genet.">
        <title>Population sequencing reveals clonal diversity and ancestral inbreeding in the grapevine cultivar Chardonnay.</title>
        <authorList>
            <person name="Roach M.J."/>
            <person name="Johnson D.L."/>
            <person name="Bohlmann J."/>
            <person name="van Vuuren H.J."/>
            <person name="Jones S.J."/>
            <person name="Pretorius I.S."/>
            <person name="Schmidt S.A."/>
            <person name="Borneman A.R."/>
        </authorList>
    </citation>
    <scope>NUCLEOTIDE SEQUENCE [LARGE SCALE GENOMIC DNA]</scope>
    <source>
        <strain evidence="5">cv. Chardonnay</strain>
        <tissue evidence="4">Leaf</tissue>
    </source>
</reference>
<dbReference type="EMBL" id="QGNW01002188">
    <property type="protein sequence ID" value="RVW23739.1"/>
    <property type="molecule type" value="Genomic_DNA"/>
</dbReference>
<dbReference type="PANTHER" id="PTHR32332:SF20">
    <property type="entry name" value="2-NITROPROPANE DIOXYGENASE-LIKE PROTEIN"/>
    <property type="match status" value="1"/>
</dbReference>
<evidence type="ECO:0000313" key="5">
    <source>
        <dbReference type="Proteomes" id="UP000288805"/>
    </source>
</evidence>
<evidence type="ECO:0000256" key="2">
    <source>
        <dbReference type="ARBA" id="ARBA00022643"/>
    </source>
</evidence>
<evidence type="ECO:0000256" key="3">
    <source>
        <dbReference type="ARBA" id="ARBA00023002"/>
    </source>
</evidence>
<organism evidence="4 5">
    <name type="scientific">Vitis vinifera</name>
    <name type="common">Grape</name>
    <dbReference type="NCBI Taxonomy" id="29760"/>
    <lineage>
        <taxon>Eukaryota</taxon>
        <taxon>Viridiplantae</taxon>
        <taxon>Streptophyta</taxon>
        <taxon>Embryophyta</taxon>
        <taxon>Tracheophyta</taxon>
        <taxon>Spermatophyta</taxon>
        <taxon>Magnoliopsida</taxon>
        <taxon>eudicotyledons</taxon>
        <taxon>Gunneridae</taxon>
        <taxon>Pentapetalae</taxon>
        <taxon>rosids</taxon>
        <taxon>Vitales</taxon>
        <taxon>Vitaceae</taxon>
        <taxon>Viteae</taxon>
        <taxon>Vitis</taxon>
    </lineage>
</organism>
<evidence type="ECO:0000256" key="1">
    <source>
        <dbReference type="ARBA" id="ARBA00022630"/>
    </source>
</evidence>
<dbReference type="PANTHER" id="PTHR32332">
    <property type="entry name" value="2-NITROPROPANE DIOXYGENASE"/>
    <property type="match status" value="1"/>
</dbReference>
<proteinExistence type="predicted"/>
<dbReference type="Pfam" id="PF03060">
    <property type="entry name" value="NMO"/>
    <property type="match status" value="2"/>
</dbReference>
<keyword evidence="3" id="KW-0560">Oxidoreductase</keyword>
<sequence>MGWKGVLGFEYGVVQAPLGPDISGPELVAAVANAGAIGFLRAPDWETPDYLRGLIKKTRTLTDKPFGVAVILAFPHEENMKAILAEKVAVLQVSWVMSGRSLYMKLIVLGSRLFPRIDPLMGSMLAVGSFEEARKAIDVGVDAIIVQGREAGGHVIGQLTLVGDRDIPVIAAGGIVDERGYVAALALGAQGICLGTRPYIDTEENDFTLNPFYEHGTKGFMLAFKCYGKENVVATEESHAHPIYKRKLLELDETEYTNVFGRARWPGAPQRVLETPFFKDWKSLPAHESEINQPLIGHSTINGMEKDIRRFSGTVPNRTTTGDIESMVLYAGEGVGLIKEILPAAEVVKRLVEGAQLLIHQQFGGLKSKDEVA</sequence>
<accession>A0A438CKN3</accession>
<evidence type="ECO:0000313" key="4">
    <source>
        <dbReference type="EMBL" id="RVW23739.1"/>
    </source>
</evidence>
<dbReference type="InterPro" id="IPR013785">
    <property type="entry name" value="Aldolase_TIM"/>
</dbReference>
<dbReference type="InterPro" id="IPR004136">
    <property type="entry name" value="NMO"/>
</dbReference>
<dbReference type="Proteomes" id="UP000288805">
    <property type="component" value="Unassembled WGS sequence"/>
</dbReference>
<keyword evidence="2" id="KW-0288">FMN</keyword>
<keyword evidence="1" id="KW-0285">Flavoprotein</keyword>
<dbReference type="GO" id="GO:0018580">
    <property type="term" value="F:nitronate monooxygenase activity"/>
    <property type="evidence" value="ECO:0007669"/>
    <property type="project" value="InterPro"/>
</dbReference>
<comment type="caution">
    <text evidence="4">The sequence shown here is derived from an EMBL/GenBank/DDBJ whole genome shotgun (WGS) entry which is preliminary data.</text>
</comment>
<gene>
    <name evidence="4" type="primary">PA1024</name>
    <name evidence="4" type="ORF">CK203_100822</name>
</gene>
<name>A0A438CKN3_VITVI</name>
<dbReference type="AlphaFoldDB" id="A0A438CKN3"/>
<keyword evidence="4" id="KW-0503">Monooxygenase</keyword>
<dbReference type="Gene3D" id="3.20.20.70">
    <property type="entry name" value="Aldolase class I"/>
    <property type="match status" value="2"/>
</dbReference>
<dbReference type="CDD" id="cd04730">
    <property type="entry name" value="NPD_like"/>
    <property type="match status" value="1"/>
</dbReference>
<protein>
    <submittedName>
        <fullName evidence="4">Nitronate monooxygenase</fullName>
    </submittedName>
</protein>
<dbReference type="SUPFAM" id="SSF51412">
    <property type="entry name" value="Inosine monophosphate dehydrogenase (IMPDH)"/>
    <property type="match status" value="1"/>
</dbReference>